<organism evidence="1 2">
    <name type="scientific">Paragonimus skrjabini miyazakii</name>
    <dbReference type="NCBI Taxonomy" id="59628"/>
    <lineage>
        <taxon>Eukaryota</taxon>
        <taxon>Metazoa</taxon>
        <taxon>Spiralia</taxon>
        <taxon>Lophotrochozoa</taxon>
        <taxon>Platyhelminthes</taxon>
        <taxon>Trematoda</taxon>
        <taxon>Digenea</taxon>
        <taxon>Plagiorchiida</taxon>
        <taxon>Troglotremata</taxon>
        <taxon>Troglotrematidae</taxon>
        <taxon>Paragonimus</taxon>
    </lineage>
</organism>
<proteinExistence type="predicted"/>
<feature type="non-terminal residue" evidence="1">
    <location>
        <position position="1"/>
    </location>
</feature>
<gene>
    <name evidence="1" type="ORF">EG68_12194</name>
</gene>
<accession>A0A8S9YH51</accession>
<sequence length="51" mass="5689">ATSASIRLSHIQPLIRTANHNLPALSSAIVAYVKSHRINVKIWYYKSPMVA</sequence>
<comment type="caution">
    <text evidence="1">The sequence shown here is derived from an EMBL/GenBank/DDBJ whole genome shotgun (WGS) entry which is preliminary data.</text>
</comment>
<protein>
    <submittedName>
        <fullName evidence="1">Uncharacterized protein</fullName>
    </submittedName>
</protein>
<name>A0A8S9YH51_9TREM</name>
<dbReference type="EMBL" id="JTDE01014946">
    <property type="protein sequence ID" value="KAF7233960.1"/>
    <property type="molecule type" value="Genomic_DNA"/>
</dbReference>
<evidence type="ECO:0000313" key="1">
    <source>
        <dbReference type="EMBL" id="KAF7233960.1"/>
    </source>
</evidence>
<evidence type="ECO:0000313" key="2">
    <source>
        <dbReference type="Proteomes" id="UP000822476"/>
    </source>
</evidence>
<dbReference type="Proteomes" id="UP000822476">
    <property type="component" value="Unassembled WGS sequence"/>
</dbReference>
<reference evidence="1" key="1">
    <citation type="submission" date="2019-07" db="EMBL/GenBank/DDBJ databases">
        <title>Annotation for the trematode Paragonimus miyazaki's.</title>
        <authorList>
            <person name="Choi Y.-J."/>
        </authorList>
    </citation>
    <scope>NUCLEOTIDE SEQUENCE</scope>
    <source>
        <strain evidence="1">Japan</strain>
    </source>
</reference>
<keyword evidence="2" id="KW-1185">Reference proteome</keyword>
<dbReference type="AlphaFoldDB" id="A0A8S9YH51"/>